<protein>
    <submittedName>
        <fullName evidence="2">F-box domain containing protein</fullName>
    </submittedName>
</protein>
<dbReference type="InterPro" id="IPR036047">
    <property type="entry name" value="F-box-like_dom_sf"/>
</dbReference>
<dbReference type="InterPro" id="IPR001810">
    <property type="entry name" value="F-box_dom"/>
</dbReference>
<dbReference type="PANTHER" id="PTHR38926:SF58">
    <property type="entry name" value="F-BOX DOMAIN-CONTAINING PROTEIN"/>
    <property type="match status" value="1"/>
</dbReference>
<evidence type="ECO:0000259" key="1">
    <source>
        <dbReference type="PROSITE" id="PS50181"/>
    </source>
</evidence>
<dbReference type="STRING" id="63057.A0A2P5ELL1"/>
<feature type="domain" description="F-box" evidence="1">
    <location>
        <begin position="8"/>
        <end position="55"/>
    </location>
</feature>
<evidence type="ECO:0000313" key="3">
    <source>
        <dbReference type="Proteomes" id="UP000237000"/>
    </source>
</evidence>
<accession>A0A2P5ELL1</accession>
<evidence type="ECO:0000313" key="2">
    <source>
        <dbReference type="EMBL" id="PON86443.1"/>
    </source>
</evidence>
<dbReference type="Gene3D" id="3.80.10.10">
    <property type="entry name" value="Ribonuclease Inhibitor"/>
    <property type="match status" value="1"/>
</dbReference>
<sequence>MKKNYPTITTWNDMPYDILVKIFMALDILDLVTGVSRVCSLWRAASYDAVLWRRIDLSMVRPDSVDIPARPEDLIEGESSNRLMLILKNALKLKALEKAMMCWKDLESLTVPCAYAPCSMMRAIGAFCKNFCELKIMCPFDIDFAHSIVSQAPQLKVLSLRCAVVFKEALLYLLENLKHLKVLNLTHCLLVSDTQEAGFLVVYREIDEEISENVSHLKQLLTCKKISCSMCKIAVDQEDFLKWYDYDEGNWRVDEIPSLTV</sequence>
<proteinExistence type="predicted"/>
<dbReference type="EMBL" id="JXTC01000132">
    <property type="protein sequence ID" value="PON86443.1"/>
    <property type="molecule type" value="Genomic_DNA"/>
</dbReference>
<dbReference type="Gene3D" id="1.20.1280.50">
    <property type="match status" value="1"/>
</dbReference>
<comment type="caution">
    <text evidence="2">The sequence shown here is derived from an EMBL/GenBank/DDBJ whole genome shotgun (WGS) entry which is preliminary data.</text>
</comment>
<dbReference type="SUPFAM" id="SSF81383">
    <property type="entry name" value="F-box domain"/>
    <property type="match status" value="1"/>
</dbReference>
<keyword evidence="3" id="KW-1185">Reference proteome</keyword>
<dbReference type="PROSITE" id="PS50181">
    <property type="entry name" value="FBOX"/>
    <property type="match status" value="1"/>
</dbReference>
<dbReference type="OrthoDB" id="722566at2759"/>
<gene>
    <name evidence="2" type="ORF">TorRG33x02_177840</name>
</gene>
<reference evidence="3" key="1">
    <citation type="submission" date="2016-06" db="EMBL/GenBank/DDBJ databases">
        <title>Parallel loss of symbiosis genes in relatives of nitrogen-fixing non-legume Parasponia.</title>
        <authorList>
            <person name="Van Velzen R."/>
            <person name="Holmer R."/>
            <person name="Bu F."/>
            <person name="Rutten L."/>
            <person name="Van Zeijl A."/>
            <person name="Liu W."/>
            <person name="Santuari L."/>
            <person name="Cao Q."/>
            <person name="Sharma T."/>
            <person name="Shen D."/>
            <person name="Roswanjaya Y."/>
            <person name="Wardhani T."/>
            <person name="Kalhor M.S."/>
            <person name="Jansen J."/>
            <person name="Van den Hoogen J."/>
            <person name="Gungor B."/>
            <person name="Hartog M."/>
            <person name="Hontelez J."/>
            <person name="Verver J."/>
            <person name="Yang W.-C."/>
            <person name="Schijlen E."/>
            <person name="Repin R."/>
            <person name="Schilthuizen M."/>
            <person name="Schranz E."/>
            <person name="Heidstra R."/>
            <person name="Miyata K."/>
            <person name="Fedorova E."/>
            <person name="Kohlen W."/>
            <person name="Bisseling T."/>
            <person name="Smit S."/>
            <person name="Geurts R."/>
        </authorList>
    </citation>
    <scope>NUCLEOTIDE SEQUENCE [LARGE SCALE GENOMIC DNA]</scope>
    <source>
        <strain evidence="3">cv. RG33-2</strain>
    </source>
</reference>
<dbReference type="AlphaFoldDB" id="A0A2P5ELL1"/>
<dbReference type="SUPFAM" id="SSF52047">
    <property type="entry name" value="RNI-like"/>
    <property type="match status" value="1"/>
</dbReference>
<organism evidence="2 3">
    <name type="scientific">Trema orientale</name>
    <name type="common">Charcoal tree</name>
    <name type="synonym">Celtis orientalis</name>
    <dbReference type="NCBI Taxonomy" id="63057"/>
    <lineage>
        <taxon>Eukaryota</taxon>
        <taxon>Viridiplantae</taxon>
        <taxon>Streptophyta</taxon>
        <taxon>Embryophyta</taxon>
        <taxon>Tracheophyta</taxon>
        <taxon>Spermatophyta</taxon>
        <taxon>Magnoliopsida</taxon>
        <taxon>eudicotyledons</taxon>
        <taxon>Gunneridae</taxon>
        <taxon>Pentapetalae</taxon>
        <taxon>rosids</taxon>
        <taxon>fabids</taxon>
        <taxon>Rosales</taxon>
        <taxon>Cannabaceae</taxon>
        <taxon>Trema</taxon>
    </lineage>
</organism>
<dbReference type="InterPro" id="IPR032675">
    <property type="entry name" value="LRR_dom_sf"/>
</dbReference>
<dbReference type="InParanoid" id="A0A2P5ELL1"/>
<dbReference type="Proteomes" id="UP000237000">
    <property type="component" value="Unassembled WGS sequence"/>
</dbReference>
<name>A0A2P5ELL1_TREOI</name>
<dbReference type="Pfam" id="PF12937">
    <property type="entry name" value="F-box-like"/>
    <property type="match status" value="1"/>
</dbReference>
<dbReference type="PANTHER" id="PTHR38926">
    <property type="entry name" value="F-BOX DOMAIN CONTAINING PROTEIN, EXPRESSED"/>
    <property type="match status" value="1"/>
</dbReference>